<dbReference type="AlphaFoldDB" id="A0A4Y4DH32"/>
<reference evidence="1 2" key="1">
    <citation type="submission" date="2019-06" db="EMBL/GenBank/DDBJ databases">
        <title>Whole genome shotgun sequence of Glutamicibacter uratoxydans NBRC 15515.</title>
        <authorList>
            <person name="Hosoyama A."/>
            <person name="Uohara A."/>
            <person name="Ohji S."/>
            <person name="Ichikawa N."/>
        </authorList>
    </citation>
    <scope>NUCLEOTIDE SEQUENCE [LARGE SCALE GENOMIC DNA]</scope>
    <source>
        <strain evidence="1 2">NBRC 15515</strain>
    </source>
</reference>
<keyword evidence="2" id="KW-1185">Reference proteome</keyword>
<dbReference type="EMBL" id="BJNY01000001">
    <property type="protein sequence ID" value="GED04532.1"/>
    <property type="molecule type" value="Genomic_DNA"/>
</dbReference>
<protein>
    <submittedName>
        <fullName evidence="1">Uncharacterized protein</fullName>
    </submittedName>
</protein>
<sequence length="105" mass="11172">MAVCHPPPNSLTFRTGWTGEATVTKLSDNFVILEITALDTTGGDAGGSPFAVPVGWRPQANAPITYEWTDGTSESRTISASTGQTYPAIGKVLKTPIRIMYQSTP</sequence>
<evidence type="ECO:0000313" key="2">
    <source>
        <dbReference type="Proteomes" id="UP000316612"/>
    </source>
</evidence>
<comment type="caution">
    <text evidence="1">The sequence shown here is derived from an EMBL/GenBank/DDBJ whole genome shotgun (WGS) entry which is preliminary data.</text>
</comment>
<name>A0A4Y4DH32_GLUUR</name>
<evidence type="ECO:0000313" key="1">
    <source>
        <dbReference type="EMBL" id="GED04532.1"/>
    </source>
</evidence>
<proteinExistence type="predicted"/>
<gene>
    <name evidence="1" type="ORF">AUR04nite_00640</name>
</gene>
<accession>A0A4Y4DH32</accession>
<organism evidence="1 2">
    <name type="scientific">Glutamicibacter uratoxydans</name>
    <name type="common">Arthrobacter uratoxydans</name>
    <dbReference type="NCBI Taxonomy" id="43667"/>
    <lineage>
        <taxon>Bacteria</taxon>
        <taxon>Bacillati</taxon>
        <taxon>Actinomycetota</taxon>
        <taxon>Actinomycetes</taxon>
        <taxon>Micrococcales</taxon>
        <taxon>Micrococcaceae</taxon>
        <taxon>Glutamicibacter</taxon>
    </lineage>
</organism>
<dbReference type="Proteomes" id="UP000316612">
    <property type="component" value="Unassembled WGS sequence"/>
</dbReference>